<evidence type="ECO:0000256" key="2">
    <source>
        <dbReference type="ARBA" id="ARBA00023134"/>
    </source>
</evidence>
<keyword evidence="3" id="KW-0812">Transmembrane</keyword>
<keyword evidence="1" id="KW-0547">Nucleotide-binding</keyword>
<organism evidence="5 6">
    <name type="scientific">Reticulomyxa filosa</name>
    <dbReference type="NCBI Taxonomy" id="46433"/>
    <lineage>
        <taxon>Eukaryota</taxon>
        <taxon>Sar</taxon>
        <taxon>Rhizaria</taxon>
        <taxon>Retaria</taxon>
        <taxon>Foraminifera</taxon>
        <taxon>Monothalamids</taxon>
        <taxon>Reticulomyxidae</taxon>
        <taxon>Reticulomyxa</taxon>
    </lineage>
</organism>
<keyword evidence="2" id="KW-0342">GTP-binding</keyword>
<feature type="transmembrane region" description="Helical" evidence="3">
    <location>
        <begin position="157"/>
        <end position="180"/>
    </location>
</feature>
<dbReference type="Gene3D" id="2.40.30.10">
    <property type="entry name" value="Translation factors"/>
    <property type="match status" value="2"/>
</dbReference>
<keyword evidence="3" id="KW-0472">Membrane</keyword>
<feature type="domain" description="GTP-eEF1A C-terminal" evidence="4">
    <location>
        <begin position="342"/>
        <end position="414"/>
    </location>
</feature>
<reference evidence="5 6" key="1">
    <citation type="journal article" date="2013" name="Curr. Biol.">
        <title>The Genome of the Foraminiferan Reticulomyxa filosa.</title>
        <authorList>
            <person name="Glockner G."/>
            <person name="Hulsmann N."/>
            <person name="Schleicher M."/>
            <person name="Noegel A.A."/>
            <person name="Eichinger L."/>
            <person name="Gallinger C."/>
            <person name="Pawlowski J."/>
            <person name="Sierra R."/>
            <person name="Euteneuer U."/>
            <person name="Pillet L."/>
            <person name="Moustafa A."/>
            <person name="Platzer M."/>
            <person name="Groth M."/>
            <person name="Szafranski K."/>
            <person name="Schliwa M."/>
        </authorList>
    </citation>
    <scope>NUCLEOTIDE SEQUENCE [LARGE SCALE GENOMIC DNA]</scope>
</reference>
<feature type="transmembrane region" description="Helical" evidence="3">
    <location>
        <begin position="122"/>
        <end position="145"/>
    </location>
</feature>
<dbReference type="SUPFAM" id="SSF50447">
    <property type="entry name" value="Translation proteins"/>
    <property type="match status" value="1"/>
</dbReference>
<keyword evidence="6" id="KW-1185">Reference proteome</keyword>
<name>X6NST7_RETFI</name>
<dbReference type="InterPro" id="IPR054696">
    <property type="entry name" value="GTP-eEF1A_C"/>
</dbReference>
<protein>
    <recommendedName>
        <fullName evidence="4">GTP-eEF1A C-terminal domain-containing protein</fullName>
    </recommendedName>
</protein>
<sequence length="480" mass="55341">MYIEYTYSTLIFFFKKGHGEKKASNINNSNLSDDKLKRLIRQIIQIGEGNQKLLVIIVITCQLKNKLINLIPHYCRLCSASNLTIFGQHLSSPEFCQFRPDIFLFVCFVCTLFFLEKNKFNLFFRILFVYLLVLMFLIVLLQFYLNIFEKNRITIKWHQPFFFLKIGSFFVICGSFLIFFEPIFLKKPLFVKKKISKSVRWGGCSSSFFMLFFVIHNGTKNHKSAIDPIIKNHNSDYLAKRIYFFTTTDKKEIVQDINEKLYCVALDYDNELKTIPYASQWSNATGKAFSVEIHHKTIDKAEAGDNVGVNVKKLKKENMPHTGDMMCIDGPAVDHSPPKHAIKFTAFIHIRTAKAPCHMLEIKWKMGKATYNAKVEGATFIEASDQAEVVFAPKMPLVVTSLDESKPLARIVRRFFPHRFSVAARMAGINTQNAKDDTPTNMNDGLCSLSNFLDNCCQSYCKCYNAKFYYVFPCACILQR</sequence>
<dbReference type="OrthoDB" id="342024at2759"/>
<dbReference type="SUPFAM" id="SSF50465">
    <property type="entry name" value="EF-Tu/eEF-1alpha/eIF2-gamma C-terminal domain"/>
    <property type="match status" value="1"/>
</dbReference>
<accession>X6NST7</accession>
<evidence type="ECO:0000256" key="3">
    <source>
        <dbReference type="SAM" id="Phobius"/>
    </source>
</evidence>
<dbReference type="GO" id="GO:0005525">
    <property type="term" value="F:GTP binding"/>
    <property type="evidence" value="ECO:0007669"/>
    <property type="project" value="UniProtKB-KW"/>
</dbReference>
<feature type="transmembrane region" description="Helical" evidence="3">
    <location>
        <begin position="98"/>
        <end position="115"/>
    </location>
</feature>
<dbReference type="AlphaFoldDB" id="X6NST7"/>
<evidence type="ECO:0000256" key="1">
    <source>
        <dbReference type="ARBA" id="ARBA00022741"/>
    </source>
</evidence>
<keyword evidence="3" id="KW-1133">Transmembrane helix</keyword>
<evidence type="ECO:0000313" key="5">
    <source>
        <dbReference type="EMBL" id="ETO29350.1"/>
    </source>
</evidence>
<proteinExistence type="predicted"/>
<gene>
    <name evidence="5" type="ORF">RFI_07774</name>
</gene>
<dbReference type="EMBL" id="ASPP01006103">
    <property type="protein sequence ID" value="ETO29350.1"/>
    <property type="molecule type" value="Genomic_DNA"/>
</dbReference>
<dbReference type="Proteomes" id="UP000023152">
    <property type="component" value="Unassembled WGS sequence"/>
</dbReference>
<evidence type="ECO:0000313" key="6">
    <source>
        <dbReference type="Proteomes" id="UP000023152"/>
    </source>
</evidence>
<evidence type="ECO:0000259" key="4">
    <source>
        <dbReference type="Pfam" id="PF22594"/>
    </source>
</evidence>
<dbReference type="InterPro" id="IPR009001">
    <property type="entry name" value="Transl_elong_EF1A/Init_IF2_C"/>
</dbReference>
<dbReference type="Pfam" id="PF22594">
    <property type="entry name" value="GTP-eEF1A_C"/>
    <property type="match status" value="1"/>
</dbReference>
<comment type="caution">
    <text evidence="5">The sequence shown here is derived from an EMBL/GenBank/DDBJ whole genome shotgun (WGS) entry which is preliminary data.</text>
</comment>
<dbReference type="InterPro" id="IPR009000">
    <property type="entry name" value="Transl_B-barrel_sf"/>
</dbReference>